<dbReference type="AlphaFoldDB" id="A0AAX1KMW6"/>
<dbReference type="KEGG" id="fpla:A4U99_01685"/>
<dbReference type="RefSeq" id="WP_065533888.1">
    <property type="nucleotide sequence ID" value="NZ_CP015406.2"/>
</dbReference>
<accession>A0AAX1KMW6</accession>
<proteinExistence type="predicted"/>
<sequence length="168" mass="18854">MYSMDSLEYAIRGLYRSGIGENSGLSADEVEELLDGIDFHALLQAVRHHAETVFAFATQGNQPKSFNYRGAELFNQRATLLYDDFDQSTTEAVLTTRSVELWLLEDMTVTAVASVSVVCEGGAYVAEYREDLGDPWASGMCLDLEELTDRLDKLCWPVHENEIPVYEL</sequence>
<organism evidence="1 2">
    <name type="scientific">Flavonifractor plautii</name>
    <name type="common">Fusobacterium plautii</name>
    <dbReference type="NCBI Taxonomy" id="292800"/>
    <lineage>
        <taxon>Bacteria</taxon>
        <taxon>Bacillati</taxon>
        <taxon>Bacillota</taxon>
        <taxon>Clostridia</taxon>
        <taxon>Eubacteriales</taxon>
        <taxon>Oscillospiraceae</taxon>
        <taxon>Flavonifractor</taxon>
    </lineage>
</organism>
<dbReference type="Proteomes" id="UP000595792">
    <property type="component" value="Chromosome"/>
</dbReference>
<protein>
    <submittedName>
        <fullName evidence="1">Uncharacterized protein</fullName>
    </submittedName>
</protein>
<gene>
    <name evidence="1" type="ORF">I5Q84_07560</name>
</gene>
<evidence type="ECO:0000313" key="1">
    <source>
        <dbReference type="EMBL" id="QQR07326.1"/>
    </source>
</evidence>
<name>A0AAX1KMW6_FLAPL</name>
<evidence type="ECO:0000313" key="2">
    <source>
        <dbReference type="Proteomes" id="UP000595792"/>
    </source>
</evidence>
<dbReference type="EMBL" id="CP065315">
    <property type="protein sequence ID" value="QQR07326.1"/>
    <property type="molecule type" value="Genomic_DNA"/>
</dbReference>
<reference evidence="1 2" key="1">
    <citation type="submission" date="2020-11" db="EMBL/GenBank/DDBJ databases">
        <title>Closed and high quality bacterial genomes of the OMM12 community.</title>
        <authorList>
            <person name="Marbouty M."/>
            <person name="Lamy-Besnier Q."/>
            <person name="Debarbieux L."/>
            <person name="Koszul R."/>
        </authorList>
    </citation>
    <scope>NUCLEOTIDE SEQUENCE [LARGE SCALE GENOMIC DNA]</scope>
    <source>
        <strain evidence="1 2">YL31</strain>
    </source>
</reference>